<gene>
    <name evidence="2" type="ORF">IAC78_01050</name>
</gene>
<feature type="chain" id="PRO_5038571109" evidence="1">
    <location>
        <begin position="24"/>
        <end position="320"/>
    </location>
</feature>
<evidence type="ECO:0000313" key="3">
    <source>
        <dbReference type="Proteomes" id="UP000823629"/>
    </source>
</evidence>
<evidence type="ECO:0000256" key="1">
    <source>
        <dbReference type="SAM" id="SignalP"/>
    </source>
</evidence>
<dbReference type="EMBL" id="JADING010000029">
    <property type="protein sequence ID" value="MBO8414058.1"/>
    <property type="molecule type" value="Genomic_DNA"/>
</dbReference>
<comment type="caution">
    <text evidence="2">The sequence shown here is derived from an EMBL/GenBank/DDBJ whole genome shotgun (WGS) entry which is preliminary data.</text>
</comment>
<reference evidence="2" key="1">
    <citation type="submission" date="2020-10" db="EMBL/GenBank/DDBJ databases">
        <authorList>
            <person name="Gilroy R."/>
        </authorList>
    </citation>
    <scope>NUCLEOTIDE SEQUENCE</scope>
    <source>
        <strain evidence="2">1748</strain>
    </source>
</reference>
<proteinExistence type="predicted"/>
<evidence type="ECO:0000313" key="2">
    <source>
        <dbReference type="EMBL" id="MBO8414058.1"/>
    </source>
</evidence>
<reference evidence="2" key="2">
    <citation type="journal article" date="2021" name="PeerJ">
        <title>Extensive microbial diversity within the chicken gut microbiome revealed by metagenomics and culture.</title>
        <authorList>
            <person name="Gilroy R."/>
            <person name="Ravi A."/>
            <person name="Getino M."/>
            <person name="Pursley I."/>
            <person name="Horton D.L."/>
            <person name="Alikhan N.F."/>
            <person name="Baker D."/>
            <person name="Gharbi K."/>
            <person name="Hall N."/>
            <person name="Watson M."/>
            <person name="Adriaenssens E.M."/>
            <person name="Foster-Nyarko E."/>
            <person name="Jarju S."/>
            <person name="Secka A."/>
            <person name="Antonio M."/>
            <person name="Oren A."/>
            <person name="Chaudhuri R.R."/>
            <person name="La Ragione R."/>
            <person name="Hildebrand F."/>
            <person name="Pallen M.J."/>
        </authorList>
    </citation>
    <scope>NUCLEOTIDE SEQUENCE</scope>
    <source>
        <strain evidence="2">1748</strain>
    </source>
</reference>
<dbReference type="AlphaFoldDB" id="A0A9D9D7B4"/>
<name>A0A9D9D7B4_9BACL</name>
<accession>A0A9D9D7B4</accession>
<feature type="signal peptide" evidence="1">
    <location>
        <begin position="1"/>
        <end position="23"/>
    </location>
</feature>
<protein>
    <submittedName>
        <fullName evidence="2">Uncharacterized protein</fullName>
    </submittedName>
</protein>
<dbReference type="Proteomes" id="UP000823629">
    <property type="component" value="Unassembled WGS sequence"/>
</dbReference>
<sequence>MKKRKIAFLSCIAILTVSTVSYASFIIDEKSSINSINVSAGDVTISNKFVNNYPMYFYLNTDGGSVNAGYTNNDKFLFDIVSYNPGPPLISATGNYDGGNLISIDYCLKFYLDVDTLIRSPYIYGYEFLDELECNSPSYNYNVKFNRSKYYFVEFAISFDNVSDFTEKIDATNCYISCPGISSIIGENTTDSSQLALKNHRIYPFNPIVLADSNSGTYSEDKYSESNDSASMKFAYRSDPTVNFLDPNYFFYFVKQLEDYGFFESPNLDADKLNKLKRLEFEAHFIVNVDANYANWAYNPKFTIQFTDYLEQKKTTGGNS</sequence>
<organism evidence="2 3">
    <name type="scientific">Candidatus Scatoplasma merdavium</name>
    <dbReference type="NCBI Taxonomy" id="2840932"/>
    <lineage>
        <taxon>Bacteria</taxon>
        <taxon>Bacillati</taxon>
        <taxon>Bacillota</taxon>
        <taxon>Bacilli</taxon>
        <taxon>Bacillales</taxon>
        <taxon>Candidatus Scatoplasma</taxon>
    </lineage>
</organism>
<keyword evidence="1" id="KW-0732">Signal</keyword>